<feature type="transmembrane region" description="Helical" evidence="5">
    <location>
        <begin position="76"/>
        <end position="101"/>
    </location>
</feature>
<evidence type="ECO:0000256" key="5">
    <source>
        <dbReference type="SAM" id="Phobius"/>
    </source>
</evidence>
<dbReference type="Gene3D" id="1.20.1250.20">
    <property type="entry name" value="MFS general substrate transporter like domains"/>
    <property type="match status" value="1"/>
</dbReference>
<dbReference type="PROSITE" id="PS00216">
    <property type="entry name" value="SUGAR_TRANSPORT_1"/>
    <property type="match status" value="1"/>
</dbReference>
<dbReference type="PANTHER" id="PTHR23530:SF1">
    <property type="entry name" value="PERMEASE, MAJOR FACILITATOR SUPERFAMILY-RELATED"/>
    <property type="match status" value="1"/>
</dbReference>
<keyword evidence="3 5" id="KW-1133">Transmembrane helix</keyword>
<feature type="transmembrane region" description="Helical" evidence="5">
    <location>
        <begin position="12"/>
        <end position="37"/>
    </location>
</feature>
<dbReference type="InterPro" id="IPR005829">
    <property type="entry name" value="Sugar_transporter_CS"/>
</dbReference>
<gene>
    <name evidence="6" type="ORF">ACFSDE_01155</name>
</gene>
<feature type="transmembrane region" description="Helical" evidence="5">
    <location>
        <begin position="271"/>
        <end position="292"/>
    </location>
</feature>
<name>A0ABW4TIP7_9ACTN</name>
<evidence type="ECO:0000256" key="4">
    <source>
        <dbReference type="ARBA" id="ARBA00023136"/>
    </source>
</evidence>
<dbReference type="Proteomes" id="UP001597351">
    <property type="component" value="Unassembled WGS sequence"/>
</dbReference>
<dbReference type="InterPro" id="IPR053160">
    <property type="entry name" value="MFS_DHA3_Transporter"/>
</dbReference>
<dbReference type="Pfam" id="PF07690">
    <property type="entry name" value="MFS_1"/>
    <property type="match status" value="1"/>
</dbReference>
<dbReference type="InterPro" id="IPR036259">
    <property type="entry name" value="MFS_trans_sf"/>
</dbReference>
<organism evidence="6 7">
    <name type="scientific">Nocardioides aestuarii</name>
    <dbReference type="NCBI Taxonomy" id="252231"/>
    <lineage>
        <taxon>Bacteria</taxon>
        <taxon>Bacillati</taxon>
        <taxon>Actinomycetota</taxon>
        <taxon>Actinomycetes</taxon>
        <taxon>Propionibacteriales</taxon>
        <taxon>Nocardioidaceae</taxon>
        <taxon>Nocardioides</taxon>
    </lineage>
</organism>
<evidence type="ECO:0000313" key="6">
    <source>
        <dbReference type="EMBL" id="MFD1945382.1"/>
    </source>
</evidence>
<feature type="transmembrane region" description="Helical" evidence="5">
    <location>
        <begin position="139"/>
        <end position="163"/>
    </location>
</feature>
<feature type="transmembrane region" description="Helical" evidence="5">
    <location>
        <begin position="231"/>
        <end position="250"/>
    </location>
</feature>
<dbReference type="PANTHER" id="PTHR23530">
    <property type="entry name" value="TRANSPORT PROTEIN-RELATED"/>
    <property type="match status" value="1"/>
</dbReference>
<feature type="transmembrane region" description="Helical" evidence="5">
    <location>
        <begin position="387"/>
        <end position="407"/>
    </location>
</feature>
<evidence type="ECO:0000313" key="7">
    <source>
        <dbReference type="Proteomes" id="UP001597351"/>
    </source>
</evidence>
<accession>A0ABW4TIP7</accession>
<dbReference type="EMBL" id="JBHUGD010000001">
    <property type="protein sequence ID" value="MFD1945382.1"/>
    <property type="molecule type" value="Genomic_DNA"/>
</dbReference>
<sequence>MTDHFSPTVARRAFLALTFTRWFPVGLVVGVITLWVVENGLTISQALTAFALQGIVVFLLELPTSGFADAFGRRPLLVAAASVNIVGSTVMILADSFWGFVLAAGLQGVFRALDSGPLEAWYVDTVHATEPGADVDRTLAAAGTMLGASMATGAVLSGGLVAWNPFGFASALLLPMLAWTSLNVVHLVAVSVLMKEPRTHLDATGLDRASRSVKEAPGVIREGLALLGRNRVLRCIVLVEVFWTAALVIFETFQPIRLAELVGGEEQAGALMGPVAAAGWGIFAACSALAGLASRRWGVARTAIAARVLNGLGVVAMGLAVGPVGLIAAFLFTNGMHGAAGPMHQSLMHREASARNRATVLSMGSMVFFLTFSALGPPLGLLAEATTTPVAMVTAGAFSVLGALLYLPALRAERSRAQESVDVPAS</sequence>
<evidence type="ECO:0000256" key="2">
    <source>
        <dbReference type="ARBA" id="ARBA00022692"/>
    </source>
</evidence>
<keyword evidence="4 5" id="KW-0472">Membrane</keyword>
<dbReference type="RefSeq" id="WP_343915728.1">
    <property type="nucleotide sequence ID" value="NZ_BAAAJT010000002.1"/>
</dbReference>
<protein>
    <submittedName>
        <fullName evidence="6">MFS transporter</fullName>
    </submittedName>
</protein>
<keyword evidence="2 5" id="KW-0812">Transmembrane</keyword>
<comment type="caution">
    <text evidence="6">The sequence shown here is derived from an EMBL/GenBank/DDBJ whole genome shotgun (WGS) entry which is preliminary data.</text>
</comment>
<comment type="subcellular location">
    <subcellularLocation>
        <location evidence="1">Membrane</location>
        <topology evidence="1">Multi-pass membrane protein</topology>
    </subcellularLocation>
</comment>
<feature type="transmembrane region" description="Helical" evidence="5">
    <location>
        <begin position="172"/>
        <end position="194"/>
    </location>
</feature>
<dbReference type="InterPro" id="IPR011701">
    <property type="entry name" value="MFS"/>
</dbReference>
<feature type="transmembrane region" description="Helical" evidence="5">
    <location>
        <begin position="43"/>
        <end position="64"/>
    </location>
</feature>
<evidence type="ECO:0000256" key="3">
    <source>
        <dbReference type="ARBA" id="ARBA00022989"/>
    </source>
</evidence>
<feature type="transmembrane region" description="Helical" evidence="5">
    <location>
        <begin position="312"/>
        <end position="333"/>
    </location>
</feature>
<proteinExistence type="predicted"/>
<dbReference type="SUPFAM" id="SSF103473">
    <property type="entry name" value="MFS general substrate transporter"/>
    <property type="match status" value="1"/>
</dbReference>
<reference evidence="7" key="1">
    <citation type="journal article" date="2019" name="Int. J. Syst. Evol. Microbiol.">
        <title>The Global Catalogue of Microorganisms (GCM) 10K type strain sequencing project: providing services to taxonomists for standard genome sequencing and annotation.</title>
        <authorList>
            <consortium name="The Broad Institute Genomics Platform"/>
            <consortium name="The Broad Institute Genome Sequencing Center for Infectious Disease"/>
            <person name="Wu L."/>
            <person name="Ma J."/>
        </authorList>
    </citation>
    <scope>NUCLEOTIDE SEQUENCE [LARGE SCALE GENOMIC DNA]</scope>
    <source>
        <strain evidence="7">CGMCC 1.12477</strain>
    </source>
</reference>
<keyword evidence="7" id="KW-1185">Reference proteome</keyword>
<evidence type="ECO:0000256" key="1">
    <source>
        <dbReference type="ARBA" id="ARBA00004141"/>
    </source>
</evidence>